<accession>A0A7W9BCV3</accession>
<proteinExistence type="predicted"/>
<dbReference type="EMBL" id="JACIJK010000005">
    <property type="protein sequence ID" value="MBB5714895.1"/>
    <property type="molecule type" value="Genomic_DNA"/>
</dbReference>
<comment type="caution">
    <text evidence="2">The sequence shown here is derived from an EMBL/GenBank/DDBJ whole genome shotgun (WGS) entry which is preliminary data.</text>
</comment>
<dbReference type="RefSeq" id="WP_184056650.1">
    <property type="nucleotide sequence ID" value="NZ_JACIJK010000005.1"/>
</dbReference>
<keyword evidence="1" id="KW-0732">Signal</keyword>
<sequence length="260" mass="27274">MRYFVQNSTDCRADTRRRRSLFLPAATALLVLAPALAHAQAKPAVEVSVTTDERRRGLSWSDGDASASASVDLQLTGLNAGARVTALRGSARHAGADMVTDLTLGTGFDQSGVRLNVSAIGHLFTGANDRMDYGEVAADASYTFGPLQVEAGANYAPSQRSIGGSNFYLFAGANAGIPATPFTVSASLGRSIGSDNGLRSDRLGPGGDYSDWRIGVDHVTGPLTVGLDYTATNLSDGMVDPIGDRRNSGKRLLARAQFSF</sequence>
<evidence type="ECO:0000313" key="3">
    <source>
        <dbReference type="Proteomes" id="UP000546200"/>
    </source>
</evidence>
<keyword evidence="3" id="KW-1185">Reference proteome</keyword>
<evidence type="ECO:0000256" key="1">
    <source>
        <dbReference type="SAM" id="SignalP"/>
    </source>
</evidence>
<gene>
    <name evidence="2" type="ORF">FHS94_001736</name>
</gene>
<dbReference type="AlphaFoldDB" id="A0A7W9BCV3"/>
<reference evidence="2 3" key="1">
    <citation type="submission" date="2020-08" db="EMBL/GenBank/DDBJ databases">
        <title>Genomic Encyclopedia of Type Strains, Phase IV (KMG-IV): sequencing the most valuable type-strain genomes for metagenomic binning, comparative biology and taxonomic classification.</title>
        <authorList>
            <person name="Goeker M."/>
        </authorList>
    </citation>
    <scope>NUCLEOTIDE SEQUENCE [LARGE SCALE GENOMIC DNA]</scope>
    <source>
        <strain evidence="2 3">DSM 100044</strain>
    </source>
</reference>
<organism evidence="2 3">
    <name type="scientific">Sphingomonas aerophila</name>
    <dbReference type="NCBI Taxonomy" id="1344948"/>
    <lineage>
        <taxon>Bacteria</taxon>
        <taxon>Pseudomonadati</taxon>
        <taxon>Pseudomonadota</taxon>
        <taxon>Alphaproteobacteria</taxon>
        <taxon>Sphingomonadales</taxon>
        <taxon>Sphingomonadaceae</taxon>
        <taxon>Sphingomonas</taxon>
    </lineage>
</organism>
<dbReference type="Pfam" id="PF09694">
    <property type="entry name" value="Gcw_chp"/>
    <property type="match status" value="1"/>
</dbReference>
<dbReference type="InterPro" id="IPR023614">
    <property type="entry name" value="Porin_dom_sf"/>
</dbReference>
<dbReference type="InterPro" id="IPR010239">
    <property type="entry name" value="CHP02001"/>
</dbReference>
<dbReference type="Gene3D" id="2.40.160.10">
    <property type="entry name" value="Porin"/>
    <property type="match status" value="1"/>
</dbReference>
<dbReference type="NCBIfam" id="TIGR02001">
    <property type="entry name" value="gcw_chp"/>
    <property type="match status" value="1"/>
</dbReference>
<feature type="signal peptide" evidence="1">
    <location>
        <begin position="1"/>
        <end position="39"/>
    </location>
</feature>
<evidence type="ECO:0000313" key="2">
    <source>
        <dbReference type="EMBL" id="MBB5714895.1"/>
    </source>
</evidence>
<name>A0A7W9BCV3_9SPHN</name>
<dbReference type="Proteomes" id="UP000546200">
    <property type="component" value="Unassembled WGS sequence"/>
</dbReference>
<protein>
    <submittedName>
        <fullName evidence="2">Uncharacterized protein (TIGR02001 family)</fullName>
    </submittedName>
</protein>
<feature type="chain" id="PRO_5031288902" evidence="1">
    <location>
        <begin position="40"/>
        <end position="260"/>
    </location>
</feature>